<comment type="caution">
    <text evidence="3">The sequence shown here is derived from an EMBL/GenBank/DDBJ whole genome shotgun (WGS) entry which is preliminary data.</text>
</comment>
<organism evidence="3 4">
    <name type="scientific">Batillaria attramentaria</name>
    <dbReference type="NCBI Taxonomy" id="370345"/>
    <lineage>
        <taxon>Eukaryota</taxon>
        <taxon>Metazoa</taxon>
        <taxon>Spiralia</taxon>
        <taxon>Lophotrochozoa</taxon>
        <taxon>Mollusca</taxon>
        <taxon>Gastropoda</taxon>
        <taxon>Caenogastropoda</taxon>
        <taxon>Sorbeoconcha</taxon>
        <taxon>Cerithioidea</taxon>
        <taxon>Batillariidae</taxon>
        <taxon>Batillaria</taxon>
    </lineage>
</organism>
<dbReference type="SUPFAM" id="SSF54236">
    <property type="entry name" value="Ubiquitin-like"/>
    <property type="match status" value="2"/>
</dbReference>
<keyword evidence="4" id="KW-1185">Reference proteome</keyword>
<dbReference type="FunFam" id="3.10.20.90:FF:000160">
    <property type="entry name" value="Polyubiquitin-C"/>
    <property type="match status" value="1"/>
</dbReference>
<evidence type="ECO:0000313" key="4">
    <source>
        <dbReference type="Proteomes" id="UP001519460"/>
    </source>
</evidence>
<feature type="compositionally biased region" description="Polar residues" evidence="1">
    <location>
        <begin position="178"/>
        <end position="188"/>
    </location>
</feature>
<feature type="region of interest" description="Disordered" evidence="1">
    <location>
        <begin position="168"/>
        <end position="188"/>
    </location>
</feature>
<dbReference type="AlphaFoldDB" id="A0ABD0KQE7"/>
<feature type="domain" description="Ubiquitin-like" evidence="2">
    <location>
        <begin position="1"/>
        <end position="76"/>
    </location>
</feature>
<evidence type="ECO:0000313" key="3">
    <source>
        <dbReference type="EMBL" id="KAK7489397.1"/>
    </source>
</evidence>
<accession>A0ABD0KQE7</accession>
<proteinExistence type="predicted"/>
<name>A0ABD0KQE7_9CAEN</name>
<evidence type="ECO:0000256" key="1">
    <source>
        <dbReference type="SAM" id="MobiDB-lite"/>
    </source>
</evidence>
<dbReference type="InterPro" id="IPR029071">
    <property type="entry name" value="Ubiquitin-like_domsf"/>
</dbReference>
<dbReference type="Gene3D" id="3.10.20.90">
    <property type="entry name" value="Phosphatidylinositol 3-kinase Catalytic Subunit, Chain A, domain 1"/>
    <property type="match status" value="2"/>
</dbReference>
<sequence length="188" mass="21113">MEIFIKTLTGKTLPVYVQPSDTIDCVKLKIQEKEGTPPDQQRLIFAGKQLEDGRTLSDYNIQDASTIHLLETLRGGWQMLVRLETLTGRAIDTSRICWRDTLAEAKVKIEENEGFPADQQHLILNNMELDDHLTVEDVRLQSHGEPVILVLGLRAVCGFKKWSQSGEGQKQAVEAPSAQEQGLSNLFE</sequence>
<reference evidence="3 4" key="1">
    <citation type="journal article" date="2023" name="Sci. Data">
        <title>Genome assembly of the Korean intertidal mud-creeper Batillaria attramentaria.</title>
        <authorList>
            <person name="Patra A.K."/>
            <person name="Ho P.T."/>
            <person name="Jun S."/>
            <person name="Lee S.J."/>
            <person name="Kim Y."/>
            <person name="Won Y.J."/>
        </authorList>
    </citation>
    <scope>NUCLEOTIDE SEQUENCE [LARGE SCALE GENOMIC DNA]</scope>
    <source>
        <strain evidence="3">Wonlab-2016</strain>
    </source>
</reference>
<dbReference type="PRINTS" id="PR00348">
    <property type="entry name" value="UBIQUITIN"/>
</dbReference>
<dbReference type="PANTHER" id="PTHR10666">
    <property type="entry name" value="UBIQUITIN"/>
    <property type="match status" value="1"/>
</dbReference>
<protein>
    <recommendedName>
        <fullName evidence="2">Ubiquitin-like domain-containing protein</fullName>
    </recommendedName>
</protein>
<dbReference type="Proteomes" id="UP001519460">
    <property type="component" value="Unassembled WGS sequence"/>
</dbReference>
<gene>
    <name evidence="3" type="ORF">BaRGS_00019341</name>
</gene>
<dbReference type="InterPro" id="IPR000626">
    <property type="entry name" value="Ubiquitin-like_dom"/>
</dbReference>
<dbReference type="Pfam" id="PF00240">
    <property type="entry name" value="ubiquitin"/>
    <property type="match status" value="2"/>
</dbReference>
<evidence type="ECO:0000259" key="2">
    <source>
        <dbReference type="PROSITE" id="PS50053"/>
    </source>
</evidence>
<dbReference type="PROSITE" id="PS50053">
    <property type="entry name" value="UBIQUITIN_2"/>
    <property type="match status" value="2"/>
</dbReference>
<dbReference type="InterPro" id="IPR019956">
    <property type="entry name" value="Ubiquitin_dom"/>
</dbReference>
<dbReference type="SMART" id="SM00213">
    <property type="entry name" value="UBQ"/>
    <property type="match status" value="2"/>
</dbReference>
<dbReference type="InterPro" id="IPR050158">
    <property type="entry name" value="Ubiquitin_ubiquitin-like"/>
</dbReference>
<feature type="domain" description="Ubiquitin-like" evidence="2">
    <location>
        <begin position="79"/>
        <end position="142"/>
    </location>
</feature>
<dbReference type="EMBL" id="JACVVK020000138">
    <property type="protein sequence ID" value="KAK7489397.1"/>
    <property type="molecule type" value="Genomic_DNA"/>
</dbReference>